<dbReference type="EMBL" id="JABSTQ010009566">
    <property type="protein sequence ID" value="KAG0428039.1"/>
    <property type="molecule type" value="Genomic_DNA"/>
</dbReference>
<sequence>MTSCPSTPPNYCKSVIHGVPALTTSDQLITHIESEVPFITTLMMGKTKTALITFQETYVPFTNYYRRLAFRCYAHQPKSQQCQTCLQLGHRTEV</sequence>
<dbReference type="Proteomes" id="UP000805193">
    <property type="component" value="Unassembled WGS sequence"/>
</dbReference>
<name>A0AC60Q4S8_IXOPE</name>
<organism evidence="1 2">
    <name type="scientific">Ixodes persulcatus</name>
    <name type="common">Taiga tick</name>
    <dbReference type="NCBI Taxonomy" id="34615"/>
    <lineage>
        <taxon>Eukaryota</taxon>
        <taxon>Metazoa</taxon>
        <taxon>Ecdysozoa</taxon>
        <taxon>Arthropoda</taxon>
        <taxon>Chelicerata</taxon>
        <taxon>Arachnida</taxon>
        <taxon>Acari</taxon>
        <taxon>Parasitiformes</taxon>
        <taxon>Ixodida</taxon>
        <taxon>Ixodoidea</taxon>
        <taxon>Ixodidae</taxon>
        <taxon>Ixodinae</taxon>
        <taxon>Ixodes</taxon>
    </lineage>
</organism>
<protein>
    <submittedName>
        <fullName evidence="1">Uncharacterized protein</fullName>
    </submittedName>
</protein>
<evidence type="ECO:0000313" key="1">
    <source>
        <dbReference type="EMBL" id="KAG0428039.1"/>
    </source>
</evidence>
<comment type="caution">
    <text evidence="1">The sequence shown here is derived from an EMBL/GenBank/DDBJ whole genome shotgun (WGS) entry which is preliminary data.</text>
</comment>
<proteinExistence type="predicted"/>
<gene>
    <name evidence="1" type="ORF">HPB47_024951</name>
</gene>
<keyword evidence="2" id="KW-1185">Reference proteome</keyword>
<evidence type="ECO:0000313" key="2">
    <source>
        <dbReference type="Proteomes" id="UP000805193"/>
    </source>
</evidence>
<reference evidence="1 2" key="1">
    <citation type="journal article" date="2020" name="Cell">
        <title>Large-Scale Comparative Analyses of Tick Genomes Elucidate Their Genetic Diversity and Vector Capacities.</title>
        <authorList>
            <consortium name="Tick Genome and Microbiome Consortium (TIGMIC)"/>
            <person name="Jia N."/>
            <person name="Wang J."/>
            <person name="Shi W."/>
            <person name="Du L."/>
            <person name="Sun Y."/>
            <person name="Zhan W."/>
            <person name="Jiang J.F."/>
            <person name="Wang Q."/>
            <person name="Zhang B."/>
            <person name="Ji P."/>
            <person name="Bell-Sakyi L."/>
            <person name="Cui X.M."/>
            <person name="Yuan T.T."/>
            <person name="Jiang B.G."/>
            <person name="Yang W.F."/>
            <person name="Lam T.T."/>
            <person name="Chang Q.C."/>
            <person name="Ding S.J."/>
            <person name="Wang X.J."/>
            <person name="Zhu J.G."/>
            <person name="Ruan X.D."/>
            <person name="Zhao L."/>
            <person name="Wei J.T."/>
            <person name="Ye R.Z."/>
            <person name="Que T.C."/>
            <person name="Du C.H."/>
            <person name="Zhou Y.H."/>
            <person name="Cheng J.X."/>
            <person name="Dai P.F."/>
            <person name="Guo W.B."/>
            <person name="Han X.H."/>
            <person name="Huang E.J."/>
            <person name="Li L.F."/>
            <person name="Wei W."/>
            <person name="Gao Y.C."/>
            <person name="Liu J.Z."/>
            <person name="Shao H.Z."/>
            <person name="Wang X."/>
            <person name="Wang C.C."/>
            <person name="Yang T.C."/>
            <person name="Huo Q.B."/>
            <person name="Li W."/>
            <person name="Chen H.Y."/>
            <person name="Chen S.E."/>
            <person name="Zhou L.G."/>
            <person name="Ni X.B."/>
            <person name="Tian J.H."/>
            <person name="Sheng Y."/>
            <person name="Liu T."/>
            <person name="Pan Y.S."/>
            <person name="Xia L.Y."/>
            <person name="Li J."/>
            <person name="Zhao F."/>
            <person name="Cao W.C."/>
        </authorList>
    </citation>
    <scope>NUCLEOTIDE SEQUENCE [LARGE SCALE GENOMIC DNA]</scope>
    <source>
        <strain evidence="1">Iper-2018</strain>
    </source>
</reference>
<accession>A0AC60Q4S8</accession>